<name>A0A6C0IM38_9ZZZZ</name>
<dbReference type="SMART" id="SM00436">
    <property type="entry name" value="TOP1Bc"/>
    <property type="match status" value="1"/>
</dbReference>
<dbReference type="GO" id="GO:0003677">
    <property type="term" value="F:DNA binding"/>
    <property type="evidence" value="ECO:0007669"/>
    <property type="project" value="UniProtKB-KW"/>
</dbReference>
<organism evidence="9">
    <name type="scientific">viral metagenome</name>
    <dbReference type="NCBI Taxonomy" id="1070528"/>
    <lineage>
        <taxon>unclassified sequences</taxon>
        <taxon>metagenomes</taxon>
        <taxon>organismal metagenomes</taxon>
    </lineage>
</organism>
<dbReference type="InterPro" id="IPR003602">
    <property type="entry name" value="Topo_IA_DNA-bd_dom"/>
</dbReference>
<dbReference type="SUPFAM" id="SSF56712">
    <property type="entry name" value="Prokaryotic type I DNA topoisomerase"/>
    <property type="match status" value="1"/>
</dbReference>
<keyword evidence="4" id="KW-0799">Topoisomerase</keyword>
<dbReference type="GO" id="GO:0003917">
    <property type="term" value="F:DNA topoisomerase type I (single strand cut, ATP-independent) activity"/>
    <property type="evidence" value="ECO:0007669"/>
    <property type="project" value="UniProtKB-EC"/>
</dbReference>
<dbReference type="Gene3D" id="1.10.290.10">
    <property type="entry name" value="Topoisomerase I, domain 4"/>
    <property type="match status" value="1"/>
</dbReference>
<dbReference type="Gene3D" id="3.40.50.140">
    <property type="match status" value="1"/>
</dbReference>
<dbReference type="InterPro" id="IPR000380">
    <property type="entry name" value="Topo_IA"/>
</dbReference>
<dbReference type="InterPro" id="IPR023405">
    <property type="entry name" value="Topo_IA_core_domain"/>
</dbReference>
<reference evidence="9" key="1">
    <citation type="journal article" date="2020" name="Nature">
        <title>Giant virus diversity and host interactions through global metagenomics.</title>
        <authorList>
            <person name="Schulz F."/>
            <person name="Roux S."/>
            <person name="Paez-Espino D."/>
            <person name="Jungbluth S."/>
            <person name="Walsh D.A."/>
            <person name="Denef V.J."/>
            <person name="McMahon K.D."/>
            <person name="Konstantinidis K.T."/>
            <person name="Eloe-Fadrosh E.A."/>
            <person name="Kyrpides N.C."/>
            <person name="Woyke T."/>
        </authorList>
    </citation>
    <scope>NUCLEOTIDE SEQUENCE</scope>
    <source>
        <strain evidence="9">GVMAG-M-3300024258-28</strain>
    </source>
</reference>
<dbReference type="CDD" id="cd00186">
    <property type="entry name" value="TOP1Ac"/>
    <property type="match status" value="1"/>
</dbReference>
<dbReference type="EMBL" id="MN740218">
    <property type="protein sequence ID" value="QHT94268.1"/>
    <property type="molecule type" value="Genomic_DNA"/>
</dbReference>
<dbReference type="PROSITE" id="PS52039">
    <property type="entry name" value="TOPO_IA_2"/>
    <property type="match status" value="1"/>
</dbReference>
<dbReference type="SMART" id="SM00437">
    <property type="entry name" value="TOP1Ac"/>
    <property type="match status" value="1"/>
</dbReference>
<evidence type="ECO:0000259" key="7">
    <source>
        <dbReference type="PROSITE" id="PS50880"/>
    </source>
</evidence>
<dbReference type="PRINTS" id="PR00417">
    <property type="entry name" value="PRTPISMRASEI"/>
</dbReference>
<comment type="similarity">
    <text evidence="2">Belongs to the type IA topoisomerase family.</text>
</comment>
<dbReference type="SMART" id="SM00493">
    <property type="entry name" value="TOPRIM"/>
    <property type="match status" value="1"/>
</dbReference>
<feature type="domain" description="Toprim" evidence="7">
    <location>
        <begin position="13"/>
        <end position="124"/>
    </location>
</feature>
<accession>A0A6C0IM38</accession>
<dbReference type="Gene3D" id="2.70.20.10">
    <property type="entry name" value="Topoisomerase I, domain 3"/>
    <property type="match status" value="1"/>
</dbReference>
<dbReference type="PANTHER" id="PTHR42785:SF1">
    <property type="entry name" value="DNA TOPOISOMERASE"/>
    <property type="match status" value="1"/>
</dbReference>
<dbReference type="InterPro" id="IPR013825">
    <property type="entry name" value="Topo_IA_cen_sub2"/>
</dbReference>
<evidence type="ECO:0000256" key="6">
    <source>
        <dbReference type="ARBA" id="ARBA00023235"/>
    </source>
</evidence>
<dbReference type="Gene3D" id="1.10.460.10">
    <property type="entry name" value="Topoisomerase I, domain 2"/>
    <property type="match status" value="1"/>
</dbReference>
<feature type="domain" description="Topo IA-type catalytic" evidence="8">
    <location>
        <begin position="140"/>
        <end position="587"/>
    </location>
</feature>
<dbReference type="PROSITE" id="PS00396">
    <property type="entry name" value="TOPO_IA_1"/>
    <property type="match status" value="1"/>
</dbReference>
<evidence type="ECO:0000256" key="3">
    <source>
        <dbReference type="ARBA" id="ARBA00012891"/>
    </source>
</evidence>
<evidence type="ECO:0000313" key="9">
    <source>
        <dbReference type="EMBL" id="QHT94268.1"/>
    </source>
</evidence>
<dbReference type="GO" id="GO:0006265">
    <property type="term" value="P:DNA topological change"/>
    <property type="evidence" value="ECO:0007669"/>
    <property type="project" value="InterPro"/>
</dbReference>
<dbReference type="InterPro" id="IPR023406">
    <property type="entry name" value="Topo_IA_AS"/>
</dbReference>
<evidence type="ECO:0000256" key="1">
    <source>
        <dbReference type="ARBA" id="ARBA00000213"/>
    </source>
</evidence>
<keyword evidence="5" id="KW-0238">DNA-binding</keyword>
<keyword evidence="6" id="KW-0413">Isomerase</keyword>
<protein>
    <recommendedName>
        <fullName evidence="3">DNA topoisomerase</fullName>
        <ecNumber evidence="3">5.6.2.1</ecNumber>
    </recommendedName>
</protein>
<dbReference type="Pfam" id="PF01131">
    <property type="entry name" value="Topoisom_bac"/>
    <property type="match status" value="1"/>
</dbReference>
<dbReference type="PROSITE" id="PS50880">
    <property type="entry name" value="TOPRIM"/>
    <property type="match status" value="1"/>
</dbReference>
<dbReference type="InterPro" id="IPR006171">
    <property type="entry name" value="TOPRIM_dom"/>
</dbReference>
<proteinExistence type="inferred from homology"/>
<dbReference type="Pfam" id="PF01751">
    <property type="entry name" value="Toprim"/>
    <property type="match status" value="1"/>
</dbReference>
<sequence length="773" mass="89338">MKFKSTSYNSNAIYLIIVESPSKCSKIEHFLGADYQCIASIGHLRRIEGLSSIDTKGSFKPNFTIIEEKKRHIDTMQKIINNFIPENIILASDDDREGEAIAWHICELFSLNIQTTKRIIFHEITKHAILEAVNSPVVINMNIVEAQLARQILDIIVGYRVSPYLWKYLYNDKTNSLSAGRCQTPALNLIYENEQKQTDKLEQKYKTTASFTHKEIEFSLSTDFTNTEEVEVFLKQSISFQHTLSIHDAKDTEKNSPVPFQTSKLLQAANNVLHYSPKQTMDICQKLYQSGYITYMRTESAKYSGAFINKATEYITSKYSDTFIGDLSKIKNTNSNNPHEAIRVTNLSVSSLSSENDKSLNALYKLIWKNTLQSCMASAKYKTYKLTITAPQTYKYTSSIEYPVFLGWKVLDQRESLEDLQNKTNGLLFYLQQSNKNVSYNKIETVLSISNKHPHYTESSLIQKLEHIGIGRPSTYASIIHTLQERKYVLKQDIPGREILTKNYSLDSDGLQIKEENKTFCQEKNKLVIQPLGILSVEFLIASFQHLFSYDYTKHMEEELDLISNGTTQQNWNHVCKTCYTEISEYGKALKKMSKAVFPINDEYNLLFEKHGPVLQLVADPKKYMSVKPDFEINMNKLKNKEYEVEELLLEEPPSLGSYKGDELLIKHGKFGYYVEWGEHKESIKSINIPVNEITRENLIEFIEHKKEVPFLRKINSNMEVRRGKFGMYVFYQTPSMKKPQFLNSKKFKEGILTAPTETIIQWINETYKLEEK</sequence>
<evidence type="ECO:0000259" key="8">
    <source>
        <dbReference type="PROSITE" id="PS52039"/>
    </source>
</evidence>
<comment type="catalytic activity">
    <reaction evidence="1">
        <text>ATP-independent breakage of single-stranded DNA, followed by passage and rejoining.</text>
        <dbReference type="EC" id="5.6.2.1"/>
    </reaction>
</comment>
<evidence type="ECO:0000256" key="5">
    <source>
        <dbReference type="ARBA" id="ARBA00023125"/>
    </source>
</evidence>
<dbReference type="EC" id="5.6.2.1" evidence="3"/>
<evidence type="ECO:0000256" key="2">
    <source>
        <dbReference type="ARBA" id="ARBA00009446"/>
    </source>
</evidence>
<evidence type="ECO:0000256" key="4">
    <source>
        <dbReference type="ARBA" id="ARBA00023029"/>
    </source>
</evidence>
<dbReference type="InterPro" id="IPR013826">
    <property type="entry name" value="Topo_IA_cen_sub3"/>
</dbReference>
<dbReference type="PANTHER" id="PTHR42785">
    <property type="entry name" value="DNA TOPOISOMERASE, TYPE IA, CORE"/>
    <property type="match status" value="1"/>
</dbReference>
<dbReference type="InterPro" id="IPR003601">
    <property type="entry name" value="Topo_IA_2"/>
</dbReference>
<dbReference type="InterPro" id="IPR013824">
    <property type="entry name" value="Topo_IA_cen_sub1"/>
</dbReference>
<dbReference type="InterPro" id="IPR013497">
    <property type="entry name" value="Topo_IA_cen"/>
</dbReference>
<dbReference type="AlphaFoldDB" id="A0A6C0IM38"/>